<protein>
    <submittedName>
        <fullName evidence="2">Bifunctional 3-demethylubiquinone-9 3-methyltransferase/ 2-octaprenyl-6-hydroxy phenol methylase</fullName>
    </submittedName>
</protein>
<dbReference type="InterPro" id="IPR029063">
    <property type="entry name" value="SAM-dependent_MTases_sf"/>
</dbReference>
<dbReference type="Proteomes" id="UP000422232">
    <property type="component" value="Chromosome"/>
</dbReference>
<feature type="domain" description="Methyltransferase" evidence="1">
    <location>
        <begin position="431"/>
        <end position="536"/>
    </location>
</feature>
<dbReference type="Pfam" id="PF13847">
    <property type="entry name" value="Methyltransf_31"/>
    <property type="match status" value="1"/>
</dbReference>
<proteinExistence type="predicted"/>
<dbReference type="InterPro" id="IPR011990">
    <property type="entry name" value="TPR-like_helical_dom_sf"/>
</dbReference>
<accession>A0A9Q6LP58</accession>
<dbReference type="PROSITE" id="PS50005">
    <property type="entry name" value="TPR"/>
    <property type="match status" value="1"/>
</dbReference>
<keyword evidence="3" id="KW-1185">Reference proteome</keyword>
<dbReference type="AlphaFoldDB" id="A0A9Q6LP58"/>
<dbReference type="EMBL" id="CP038908">
    <property type="protein sequence ID" value="QGO07429.1"/>
    <property type="molecule type" value="Genomic_DNA"/>
</dbReference>
<gene>
    <name evidence="2" type="ORF">Psal009_03381</name>
</gene>
<name>A0A9Q6LP58_PISSA</name>
<dbReference type="InterPro" id="IPR025714">
    <property type="entry name" value="Methyltranfer_dom"/>
</dbReference>
<sequence>MDVMTKDTIAHMLENASQAFNRKNFIDSKNTLDQLIQQHPQVAEAWYRLALVLYKQNKLTSAIDHLQHALQLDPKNYIYHYQLGLCYKASEKPLDASFSLLQAVSLHPQDQTVLNALITELNTLKTNHPKHTLKMVRKLSQIFKHDTGLQLAKAKLLKGLPLIELITEDASLLDDIYQILELRTINARPLAPQVQILALSTNNLNEHLNDLLDHKSIKTLPQEKVQAIICHPLLLRTLTSFPISHAHIEQPLVKLRKSFLYHATHKTLNITQEVLTFLNCLCQQTWLNEYIYSTDSDESTWLKQLHKAIHTTELTPIQFIYSTLLWYCYHSVSEDEQTLHKSLQYLNAPLLQPIFNQYRSLQREKSLQKHLNKITSINDKVSKKVRNQYEESPYPRWTAVDIEPIKRNLSTLIQEHLPHFSPSKSLLKPARILIAGCGSGYQAINLASCCDAKEIIAIDLSATSLSYAKRMAEEFNITNIQFQQADILELTNSIDQPFDYILASGVLHHLNDPLAGWQVLTNLLKPKGIMLIGLYSKTGRKTVTQARKYIKEQKLAATPEDIRKLRADILQAPSHPLKPLSKWRDFFTLSECRDLIFHVKEHQFTLNQIKQALAKLSLQFTGFQSHDLALGKHKEKITARENYQNLDLWAEYEKNNPDLFYCMYNFFCQKK</sequence>
<dbReference type="RefSeq" id="WP_129556603.1">
    <property type="nucleotide sequence ID" value="NZ_CP012413.1"/>
</dbReference>
<keyword evidence="2" id="KW-0808">Transferase</keyword>
<evidence type="ECO:0000313" key="3">
    <source>
        <dbReference type="Proteomes" id="UP000422232"/>
    </source>
</evidence>
<dbReference type="SUPFAM" id="SSF48452">
    <property type="entry name" value="TPR-like"/>
    <property type="match status" value="1"/>
</dbReference>
<dbReference type="PROSITE" id="PS50293">
    <property type="entry name" value="TPR_REGION"/>
    <property type="match status" value="1"/>
</dbReference>
<dbReference type="PANTHER" id="PTHR43861">
    <property type="entry name" value="TRANS-ACONITATE 2-METHYLTRANSFERASE-RELATED"/>
    <property type="match status" value="1"/>
</dbReference>
<dbReference type="GO" id="GO:0032259">
    <property type="term" value="P:methylation"/>
    <property type="evidence" value="ECO:0007669"/>
    <property type="project" value="UniProtKB-KW"/>
</dbReference>
<dbReference type="GO" id="GO:0008168">
    <property type="term" value="F:methyltransferase activity"/>
    <property type="evidence" value="ECO:0007669"/>
    <property type="project" value="UniProtKB-KW"/>
</dbReference>
<dbReference type="SUPFAM" id="SSF53335">
    <property type="entry name" value="S-adenosyl-L-methionine-dependent methyltransferases"/>
    <property type="match status" value="1"/>
</dbReference>
<keyword evidence="2" id="KW-0489">Methyltransferase</keyword>
<dbReference type="GeneID" id="66742311"/>
<dbReference type="Gene3D" id="1.25.40.10">
    <property type="entry name" value="Tetratricopeptide repeat domain"/>
    <property type="match status" value="1"/>
</dbReference>
<dbReference type="Pfam" id="PF00515">
    <property type="entry name" value="TPR_1"/>
    <property type="match status" value="1"/>
</dbReference>
<dbReference type="Gene3D" id="3.40.50.150">
    <property type="entry name" value="Vaccinia Virus protein VP39"/>
    <property type="match status" value="1"/>
</dbReference>
<dbReference type="InterPro" id="IPR019734">
    <property type="entry name" value="TPR_rpt"/>
</dbReference>
<dbReference type="CDD" id="cd02440">
    <property type="entry name" value="AdoMet_MTases"/>
    <property type="match status" value="1"/>
</dbReference>
<reference evidence="2 3" key="1">
    <citation type="submission" date="2019-04" db="EMBL/GenBank/DDBJ databases">
        <title>Complete genome sequencing of Piscirickettsia salmonis strain Psal-009.</title>
        <authorList>
            <person name="Schober I."/>
            <person name="Bunk B."/>
            <person name="Sproer C."/>
            <person name="Carril G.P."/>
            <person name="Riedel T."/>
            <person name="Flores-Herrera P.A."/>
            <person name="Nourdin-Galindo G."/>
            <person name="Marshall S.H."/>
            <person name="Overmann J."/>
        </authorList>
    </citation>
    <scope>NUCLEOTIDE SEQUENCE [LARGE SCALE GENOMIC DNA]</scope>
    <source>
        <strain evidence="2 3">Psal-009</strain>
    </source>
</reference>
<dbReference type="SMART" id="SM00028">
    <property type="entry name" value="TPR"/>
    <property type="match status" value="2"/>
</dbReference>
<evidence type="ECO:0000313" key="2">
    <source>
        <dbReference type="EMBL" id="QGO07429.1"/>
    </source>
</evidence>
<evidence type="ECO:0000259" key="1">
    <source>
        <dbReference type="Pfam" id="PF13847"/>
    </source>
</evidence>
<organism evidence="2 3">
    <name type="scientific">Piscirickettsia salmonis</name>
    <dbReference type="NCBI Taxonomy" id="1238"/>
    <lineage>
        <taxon>Bacteria</taxon>
        <taxon>Pseudomonadati</taxon>
        <taxon>Pseudomonadota</taxon>
        <taxon>Gammaproteobacteria</taxon>
        <taxon>Thiotrichales</taxon>
        <taxon>Piscirickettsiaceae</taxon>
        <taxon>Piscirickettsia</taxon>
    </lineage>
</organism>